<dbReference type="PANTHER" id="PTHR43819">
    <property type="entry name" value="ARCHAEAL-TYPE GLUTAMATE SYNTHASE [NADPH]"/>
    <property type="match status" value="1"/>
</dbReference>
<evidence type="ECO:0000313" key="5">
    <source>
        <dbReference type="EMBL" id="GLV14966.1"/>
    </source>
</evidence>
<dbReference type="Proteomes" id="UP001157137">
    <property type="component" value="Unassembled WGS sequence"/>
</dbReference>
<keyword evidence="3" id="KW-1133">Transmembrane helix</keyword>
<comment type="similarity">
    <text evidence="1 2">Belongs to the glutamate synthase family.</text>
</comment>
<evidence type="ECO:0000256" key="2">
    <source>
        <dbReference type="PIRNR" id="PIRNR006429"/>
    </source>
</evidence>
<evidence type="ECO:0000256" key="3">
    <source>
        <dbReference type="SAM" id="Phobius"/>
    </source>
</evidence>
<dbReference type="EMBL" id="BSRA01000022">
    <property type="protein sequence ID" value="GLV14966.1"/>
    <property type="molecule type" value="Genomic_DNA"/>
</dbReference>
<evidence type="ECO:0000259" key="4">
    <source>
        <dbReference type="Pfam" id="PF01645"/>
    </source>
</evidence>
<dbReference type="GO" id="GO:0015930">
    <property type="term" value="F:glutamate synthase activity"/>
    <property type="evidence" value="ECO:0007669"/>
    <property type="project" value="InterPro"/>
</dbReference>
<dbReference type="PANTHER" id="PTHR43819:SF1">
    <property type="entry name" value="ARCHAEAL-TYPE GLUTAMATE SYNTHASE [NADPH]"/>
    <property type="match status" value="1"/>
</dbReference>
<dbReference type="InterPro" id="IPR002932">
    <property type="entry name" value="Glu_synthdom"/>
</dbReference>
<dbReference type="GO" id="GO:0006537">
    <property type="term" value="P:glutamate biosynthetic process"/>
    <property type="evidence" value="ECO:0007669"/>
    <property type="project" value="InterPro"/>
</dbReference>
<feature type="domain" description="Glutamate synthase" evidence="4">
    <location>
        <begin position="111"/>
        <end position="429"/>
    </location>
</feature>
<comment type="caution">
    <text evidence="5">The sequence shown here is derived from an EMBL/GenBank/DDBJ whole genome shotgun (WGS) entry which is preliminary data.</text>
</comment>
<dbReference type="InterPro" id="IPR013785">
    <property type="entry name" value="Aldolase_TIM"/>
</dbReference>
<dbReference type="PIRSF" id="PIRSF006429">
    <property type="entry name" value="GOGAT_lg_2"/>
    <property type="match status" value="1"/>
</dbReference>
<dbReference type="SUPFAM" id="SSF51395">
    <property type="entry name" value="FMN-linked oxidoreductases"/>
    <property type="match status" value="1"/>
</dbReference>
<accession>A0AA37U2W4</accession>
<sequence length="464" mass="50679">MTKTRFFQTLLITDILALVIIGSILLILAPWLFRVYFQLSSRRFIRILFSDPYTQNLLEGYTALKKFGIQWVFENELRAQNGKALEKPIGTGRPFPHFDGLLLTPPTIRQRPLELTNYVNLHVVIGKKCIKPLDISMPILVSAMGYGVALQKPIVEAIALGTEKVGTACNVGQGPAIEEWTHAGKLVVQHHRAPWGPDEHILRRADMIEIRLGQGANMGSGTFVPSKGVSSEILRDLGLTAREIGYIPAGHPEIERMVRFRTLISRLRKIGGGVPIAVKIAASHFIEEDIEWIVKAGADVVVLDGAQGGTHSSPGILVDDFGIPTLSALCRATKFMRRYGYNERVDLIVSGGIRTPGDVMKALCLGASAVYMGTAALFAVVHTQLDRALPFEPPTQMAWANSEITTKFDVAAGTQALSGFLQSCADEIGIGLRALGKSSLSELDEEDLVAWQPEVARITGRPLV</sequence>
<dbReference type="Pfam" id="PF01645">
    <property type="entry name" value="Glu_synthase"/>
    <property type="match status" value="1"/>
</dbReference>
<dbReference type="RefSeq" id="WP_006446281.1">
    <property type="nucleotide sequence ID" value="NZ_BSRA01000022.1"/>
</dbReference>
<keyword evidence="3" id="KW-0812">Transmembrane</keyword>
<keyword evidence="3" id="KW-0472">Membrane</keyword>
<feature type="transmembrane region" description="Helical" evidence="3">
    <location>
        <begin position="15"/>
        <end position="37"/>
    </location>
</feature>
<organism evidence="5 6">
    <name type="scientific">Alicyclobacillus hesperidum</name>
    <dbReference type="NCBI Taxonomy" id="89784"/>
    <lineage>
        <taxon>Bacteria</taxon>
        <taxon>Bacillati</taxon>
        <taxon>Bacillota</taxon>
        <taxon>Bacilli</taxon>
        <taxon>Bacillales</taxon>
        <taxon>Alicyclobacillaceae</taxon>
        <taxon>Alicyclobacillus</taxon>
    </lineage>
</organism>
<dbReference type="Gene3D" id="3.20.20.70">
    <property type="entry name" value="Aldolase class I"/>
    <property type="match status" value="1"/>
</dbReference>
<dbReference type="CDD" id="cd02808">
    <property type="entry name" value="GltS_FMN"/>
    <property type="match status" value="1"/>
</dbReference>
<dbReference type="SMART" id="SM01240">
    <property type="entry name" value="IMPDH"/>
    <property type="match status" value="1"/>
</dbReference>
<proteinExistence type="inferred from homology"/>
<reference evidence="5" key="1">
    <citation type="submission" date="2023-02" db="EMBL/GenBank/DDBJ databases">
        <title>Proposal of a novel subspecies: Alicyclobacillus hesperidum subspecies aegle.</title>
        <authorList>
            <person name="Goto K."/>
            <person name="Fujii T."/>
            <person name="Yasui K."/>
            <person name="Mochida K."/>
            <person name="Kato-Tanaka Y."/>
            <person name="Morohoshi S."/>
            <person name="An S.Y."/>
            <person name="Kasai H."/>
            <person name="Yokota A."/>
        </authorList>
    </citation>
    <scope>NUCLEOTIDE SEQUENCE</scope>
    <source>
        <strain evidence="5">DSM 12766</strain>
    </source>
</reference>
<dbReference type="InterPro" id="IPR024188">
    <property type="entry name" value="GltB"/>
</dbReference>
<feature type="transmembrane region" description="Helical" evidence="3">
    <location>
        <begin position="362"/>
        <end position="381"/>
    </location>
</feature>
<evidence type="ECO:0000313" key="6">
    <source>
        <dbReference type="Proteomes" id="UP001157137"/>
    </source>
</evidence>
<gene>
    <name evidence="5" type="ORF">Heshes_26510</name>
</gene>
<dbReference type="AlphaFoldDB" id="A0AA37U2W4"/>
<protein>
    <submittedName>
        <fullName evidence="5">FMN-binding glutamate synthase family protein</fullName>
    </submittedName>
</protein>
<evidence type="ECO:0000256" key="1">
    <source>
        <dbReference type="ARBA" id="ARBA00009716"/>
    </source>
</evidence>
<name>A0AA37U2W4_9BACL</name>